<keyword evidence="3" id="KW-0479">Metal-binding</keyword>
<name>A0A149QU33_9PROT</name>
<keyword evidence="6" id="KW-0411">Iron-sulfur</keyword>
<keyword evidence="2" id="KW-0001">2Fe-2S</keyword>
<reference evidence="10 11" key="1">
    <citation type="submission" date="2015-06" db="EMBL/GenBank/DDBJ databases">
        <title>Improved classification and identification of acetic acid bacteria using matrix-assisted laser desorption/ionization time-of-flight mass spectrometry; Gluconobacter nephelii and Gluconobacter uchimurae are later heterotypic synonyms of Gluconobacter japonicus and Gluconobacter oxydans, respectively.</title>
        <authorList>
            <person name="Li L."/>
            <person name="Cleenwerck I."/>
            <person name="De Vuyst L."/>
            <person name="Vandamme P."/>
        </authorList>
    </citation>
    <scope>NUCLEOTIDE SEQUENCE [LARGE SCALE GENOMIC DNA]</scope>
    <source>
        <strain evidence="10 11">LMG 1764</strain>
    </source>
</reference>
<dbReference type="InterPro" id="IPR052371">
    <property type="entry name" value="BFD-associated_ferredoxin"/>
</dbReference>
<keyword evidence="5" id="KW-0408">Iron</keyword>
<evidence type="ECO:0000313" key="11">
    <source>
        <dbReference type="Proteomes" id="UP000075573"/>
    </source>
</evidence>
<evidence type="ECO:0000256" key="6">
    <source>
        <dbReference type="ARBA" id="ARBA00023014"/>
    </source>
</evidence>
<evidence type="ECO:0000313" key="10">
    <source>
        <dbReference type="EMBL" id="KXV00812.1"/>
    </source>
</evidence>
<comment type="similarity">
    <text evidence="8">Belongs to the Bfd family.</text>
</comment>
<organism evidence="10 11">
    <name type="scientific">Gluconobacter potus</name>
    <dbReference type="NCBI Taxonomy" id="2724927"/>
    <lineage>
        <taxon>Bacteria</taxon>
        <taxon>Pseudomonadati</taxon>
        <taxon>Pseudomonadota</taxon>
        <taxon>Alphaproteobacteria</taxon>
        <taxon>Acetobacterales</taxon>
        <taxon>Acetobacteraceae</taxon>
        <taxon>Gluconobacter</taxon>
    </lineage>
</organism>
<accession>A0A149QU33</accession>
<feature type="domain" description="BFD-like [2Fe-2S]-binding" evidence="9">
    <location>
        <begin position="2"/>
        <end position="50"/>
    </location>
</feature>
<evidence type="ECO:0000259" key="9">
    <source>
        <dbReference type="Pfam" id="PF04324"/>
    </source>
</evidence>
<evidence type="ECO:0000256" key="4">
    <source>
        <dbReference type="ARBA" id="ARBA00022982"/>
    </source>
</evidence>
<dbReference type="Proteomes" id="UP000075573">
    <property type="component" value="Unassembled WGS sequence"/>
</dbReference>
<dbReference type="PATRIC" id="fig|442.7.peg.1499"/>
<evidence type="ECO:0000256" key="1">
    <source>
        <dbReference type="ARBA" id="ARBA00022448"/>
    </source>
</evidence>
<dbReference type="AlphaFoldDB" id="A0A149QU33"/>
<keyword evidence="1" id="KW-0813">Transport</keyword>
<sequence length="66" mass="7047">MIVCSCNALSHQDIEIAIHNGASRPAEIYSARKCKAKCGNCVPGIVCLLRSALQKAQPEQTHLNAA</sequence>
<comment type="caution">
    <text evidence="10">The sequence shown here is derived from an EMBL/GenBank/DDBJ whole genome shotgun (WGS) entry which is preliminary data.</text>
</comment>
<gene>
    <name evidence="10" type="ORF">AD929_09505</name>
</gene>
<dbReference type="InterPro" id="IPR041854">
    <property type="entry name" value="BFD-like_2Fe2S-bd_dom_sf"/>
</dbReference>
<dbReference type="EMBL" id="LHZB01000114">
    <property type="protein sequence ID" value="KXV00812.1"/>
    <property type="molecule type" value="Genomic_DNA"/>
</dbReference>
<dbReference type="Pfam" id="PF04324">
    <property type="entry name" value="Fer2_BFD"/>
    <property type="match status" value="1"/>
</dbReference>
<dbReference type="PANTHER" id="PTHR37424:SF1">
    <property type="entry name" value="BACTERIOFERRITIN-ASSOCIATED FERREDOXIN"/>
    <property type="match status" value="1"/>
</dbReference>
<dbReference type="InterPro" id="IPR007419">
    <property type="entry name" value="BFD-like_2Fe2S-bd_dom"/>
</dbReference>
<evidence type="ECO:0000256" key="2">
    <source>
        <dbReference type="ARBA" id="ARBA00022714"/>
    </source>
</evidence>
<evidence type="ECO:0000256" key="5">
    <source>
        <dbReference type="ARBA" id="ARBA00023004"/>
    </source>
</evidence>
<dbReference type="RefSeq" id="WP_062496330.1">
    <property type="nucleotide sequence ID" value="NZ_LHZB01000114.1"/>
</dbReference>
<protein>
    <recommendedName>
        <fullName evidence="7">Bacterioferritin-associated ferredoxin</fullName>
    </recommendedName>
</protein>
<dbReference type="Gene3D" id="1.10.10.1100">
    <property type="entry name" value="BFD-like [2Fe-2S]-binding domain"/>
    <property type="match status" value="1"/>
</dbReference>
<evidence type="ECO:0000256" key="8">
    <source>
        <dbReference type="ARBA" id="ARBA00046332"/>
    </source>
</evidence>
<dbReference type="PANTHER" id="PTHR37424">
    <property type="entry name" value="BACTERIOFERRITIN-ASSOCIATED FERREDOXIN"/>
    <property type="match status" value="1"/>
</dbReference>
<proteinExistence type="inferred from homology"/>
<keyword evidence="4" id="KW-0249">Electron transport</keyword>
<dbReference type="GO" id="GO:0046872">
    <property type="term" value="F:metal ion binding"/>
    <property type="evidence" value="ECO:0007669"/>
    <property type="project" value="UniProtKB-KW"/>
</dbReference>
<evidence type="ECO:0000256" key="3">
    <source>
        <dbReference type="ARBA" id="ARBA00022723"/>
    </source>
</evidence>
<dbReference type="GO" id="GO:0051537">
    <property type="term" value="F:2 iron, 2 sulfur cluster binding"/>
    <property type="evidence" value="ECO:0007669"/>
    <property type="project" value="UniProtKB-KW"/>
</dbReference>
<evidence type="ECO:0000256" key="7">
    <source>
        <dbReference type="ARBA" id="ARBA00039386"/>
    </source>
</evidence>